<feature type="compositionally biased region" description="Polar residues" evidence="1">
    <location>
        <begin position="23"/>
        <end position="44"/>
    </location>
</feature>
<dbReference type="RefSeq" id="XP_062664484.1">
    <property type="nucleotide sequence ID" value="XM_062800020.1"/>
</dbReference>
<proteinExistence type="predicted"/>
<reference evidence="2" key="1">
    <citation type="journal article" date="2023" name="Mol. Phylogenet. Evol.">
        <title>Genome-scale phylogeny and comparative genomics of the fungal order Sordariales.</title>
        <authorList>
            <person name="Hensen N."/>
            <person name="Bonometti L."/>
            <person name="Westerberg I."/>
            <person name="Brannstrom I.O."/>
            <person name="Guillou S."/>
            <person name="Cros-Aarteil S."/>
            <person name="Calhoun S."/>
            <person name="Haridas S."/>
            <person name="Kuo A."/>
            <person name="Mondo S."/>
            <person name="Pangilinan J."/>
            <person name="Riley R."/>
            <person name="LaButti K."/>
            <person name="Andreopoulos B."/>
            <person name="Lipzen A."/>
            <person name="Chen C."/>
            <person name="Yan M."/>
            <person name="Daum C."/>
            <person name="Ng V."/>
            <person name="Clum A."/>
            <person name="Steindorff A."/>
            <person name="Ohm R.A."/>
            <person name="Martin F."/>
            <person name="Silar P."/>
            <person name="Natvig D.O."/>
            <person name="Lalanne C."/>
            <person name="Gautier V."/>
            <person name="Ament-Velasquez S.L."/>
            <person name="Kruys A."/>
            <person name="Hutchinson M.I."/>
            <person name="Powell A.J."/>
            <person name="Barry K."/>
            <person name="Miller A.N."/>
            <person name="Grigoriev I.V."/>
            <person name="Debuchy R."/>
            <person name="Gladieux P."/>
            <person name="Hiltunen Thoren M."/>
            <person name="Johannesson H."/>
        </authorList>
    </citation>
    <scope>NUCLEOTIDE SEQUENCE</scope>
    <source>
        <strain evidence="2">CBS 168.71</strain>
    </source>
</reference>
<comment type="caution">
    <text evidence="2">The sequence shown here is derived from an EMBL/GenBank/DDBJ whole genome shotgun (WGS) entry which is preliminary data.</text>
</comment>
<dbReference type="AlphaFoldDB" id="A0AAE0HQP8"/>
<reference evidence="2" key="2">
    <citation type="submission" date="2023-06" db="EMBL/GenBank/DDBJ databases">
        <authorList>
            <consortium name="Lawrence Berkeley National Laboratory"/>
            <person name="Haridas S."/>
            <person name="Hensen N."/>
            <person name="Bonometti L."/>
            <person name="Westerberg I."/>
            <person name="Brannstrom I.O."/>
            <person name="Guillou S."/>
            <person name="Cros-Aarteil S."/>
            <person name="Calhoun S."/>
            <person name="Kuo A."/>
            <person name="Mondo S."/>
            <person name="Pangilinan J."/>
            <person name="Riley R."/>
            <person name="Labutti K."/>
            <person name="Andreopoulos B."/>
            <person name="Lipzen A."/>
            <person name="Chen C."/>
            <person name="Yanf M."/>
            <person name="Daum C."/>
            <person name="Ng V."/>
            <person name="Clum A."/>
            <person name="Steindorff A."/>
            <person name="Ohm R."/>
            <person name="Martin F."/>
            <person name="Silar P."/>
            <person name="Natvig D."/>
            <person name="Lalanne C."/>
            <person name="Gautier V."/>
            <person name="Ament-Velasquez S.L."/>
            <person name="Kruys A."/>
            <person name="Hutchinson M.I."/>
            <person name="Powell A.J."/>
            <person name="Barry K."/>
            <person name="Miller A.N."/>
            <person name="Grigoriev I.V."/>
            <person name="Debuchy R."/>
            <person name="Gladieux P."/>
            <person name="Thoren M.H."/>
            <person name="Johannesson H."/>
        </authorList>
    </citation>
    <scope>NUCLEOTIDE SEQUENCE</scope>
    <source>
        <strain evidence="2">CBS 168.71</strain>
    </source>
</reference>
<dbReference type="Proteomes" id="UP001278766">
    <property type="component" value="Unassembled WGS sequence"/>
</dbReference>
<accession>A0AAE0HQP8</accession>
<sequence length="331" mass="35929">MASRPTQRATGSAPNKNVPVRSAPTQGNGQQATSNNRQQQSTGAQRAAQGNAGEKTAAKPGRKYEWPHDAPQDARAAIHAAIELALALLKTKGGREELVGVGLYTTNYRVGDDKAEDEMEAMANFFLSRLNAQFLRMNYSPTQGVPASYSADAAWGAIKPEGFKADNPSTNGSLTISQSVVRSMVSHSKAAKETKEDPLHPHHQNAYNSLLFALGASIAASLVTCFVNFVTRTSPEYQRGYKVRAQSPWGDRWQRFALGGVVVSTQEQPHPLGHTQGGELWVVNEKGNGLLISDSSVKELVKHCFTRLPLKGQFNFPVAKQTKMESIWAGK</sequence>
<keyword evidence="3" id="KW-1185">Reference proteome</keyword>
<feature type="compositionally biased region" description="Basic and acidic residues" evidence="1">
    <location>
        <begin position="62"/>
        <end position="71"/>
    </location>
</feature>
<dbReference type="EMBL" id="JAUEPN010000001">
    <property type="protein sequence ID" value="KAK3300970.1"/>
    <property type="molecule type" value="Genomic_DNA"/>
</dbReference>
<organism evidence="2 3">
    <name type="scientific">Chaetomium fimeti</name>
    <dbReference type="NCBI Taxonomy" id="1854472"/>
    <lineage>
        <taxon>Eukaryota</taxon>
        <taxon>Fungi</taxon>
        <taxon>Dikarya</taxon>
        <taxon>Ascomycota</taxon>
        <taxon>Pezizomycotina</taxon>
        <taxon>Sordariomycetes</taxon>
        <taxon>Sordariomycetidae</taxon>
        <taxon>Sordariales</taxon>
        <taxon>Chaetomiaceae</taxon>
        <taxon>Chaetomium</taxon>
    </lineage>
</organism>
<protein>
    <submittedName>
        <fullName evidence="2">Uncharacterized protein</fullName>
    </submittedName>
</protein>
<feature type="compositionally biased region" description="Polar residues" evidence="1">
    <location>
        <begin position="1"/>
        <end position="15"/>
    </location>
</feature>
<dbReference type="GeneID" id="87836968"/>
<feature type="region of interest" description="Disordered" evidence="1">
    <location>
        <begin position="1"/>
        <end position="71"/>
    </location>
</feature>
<gene>
    <name evidence="2" type="ORF">B0H64DRAFT_28013</name>
</gene>
<name>A0AAE0HQP8_9PEZI</name>
<evidence type="ECO:0000256" key="1">
    <source>
        <dbReference type="SAM" id="MobiDB-lite"/>
    </source>
</evidence>
<evidence type="ECO:0000313" key="2">
    <source>
        <dbReference type="EMBL" id="KAK3300970.1"/>
    </source>
</evidence>
<evidence type="ECO:0000313" key="3">
    <source>
        <dbReference type="Proteomes" id="UP001278766"/>
    </source>
</evidence>